<evidence type="ECO:0000313" key="12">
    <source>
        <dbReference type="Proteomes" id="UP000326565"/>
    </source>
</evidence>
<evidence type="ECO:0000256" key="7">
    <source>
        <dbReference type="SAM" id="MobiDB-lite"/>
    </source>
</evidence>
<dbReference type="GO" id="GO:0006298">
    <property type="term" value="P:mismatch repair"/>
    <property type="evidence" value="ECO:0007669"/>
    <property type="project" value="TreeGrafter"/>
</dbReference>
<feature type="compositionally biased region" description="Basic residues" evidence="7">
    <location>
        <begin position="1"/>
        <end position="10"/>
    </location>
</feature>
<dbReference type="Pfam" id="PF10404">
    <property type="entry name" value="BHD_2"/>
    <property type="match status" value="1"/>
</dbReference>
<evidence type="ECO:0000256" key="6">
    <source>
        <dbReference type="SAM" id="Coils"/>
    </source>
</evidence>
<dbReference type="SMART" id="SM01030">
    <property type="entry name" value="BHD_1"/>
    <property type="match status" value="1"/>
</dbReference>
<feature type="region of interest" description="Disordered" evidence="7">
    <location>
        <begin position="333"/>
        <end position="378"/>
    </location>
</feature>
<feature type="compositionally biased region" description="Polar residues" evidence="7">
    <location>
        <begin position="77"/>
        <end position="99"/>
    </location>
</feature>
<evidence type="ECO:0000256" key="5">
    <source>
        <dbReference type="ARBA" id="ARBA00023242"/>
    </source>
</evidence>
<dbReference type="PANTHER" id="PTHR12135">
    <property type="entry name" value="DNA REPAIR PROTEIN XP-C / RAD4"/>
    <property type="match status" value="1"/>
</dbReference>
<dbReference type="InterPro" id="IPR018325">
    <property type="entry name" value="Rad4/PNGase_transGLS-fold"/>
</dbReference>
<evidence type="ECO:0008006" key="13">
    <source>
        <dbReference type="Google" id="ProtNLM"/>
    </source>
</evidence>
<feature type="region of interest" description="Disordered" evidence="7">
    <location>
        <begin position="748"/>
        <end position="824"/>
    </location>
</feature>
<dbReference type="Gene3D" id="3.30.60.290">
    <property type="entry name" value="Rad4, beta-hairpin domain BHD2"/>
    <property type="match status" value="1"/>
</dbReference>
<evidence type="ECO:0000256" key="2">
    <source>
        <dbReference type="ARBA" id="ARBA00009525"/>
    </source>
</evidence>
<dbReference type="FunFam" id="2.20.20.110:FF:000003">
    <property type="entry name" value="Putative DNA repair protein Rad4"/>
    <property type="match status" value="1"/>
</dbReference>
<dbReference type="GO" id="GO:0006289">
    <property type="term" value="P:nucleotide-excision repair"/>
    <property type="evidence" value="ECO:0007669"/>
    <property type="project" value="InterPro"/>
</dbReference>
<protein>
    <recommendedName>
        <fullName evidence="13">Rad4 transglutaminase-like domain-containing protein</fullName>
    </recommendedName>
</protein>
<dbReference type="GO" id="GO:0000111">
    <property type="term" value="C:nucleotide-excision repair factor 2 complex"/>
    <property type="evidence" value="ECO:0007669"/>
    <property type="project" value="TreeGrafter"/>
</dbReference>
<dbReference type="Pfam" id="PF10405">
    <property type="entry name" value="BHD_3"/>
    <property type="match status" value="1"/>
</dbReference>
<feature type="region of interest" description="Disordered" evidence="7">
    <location>
        <begin position="1"/>
        <end position="102"/>
    </location>
</feature>
<evidence type="ECO:0000313" key="11">
    <source>
        <dbReference type="EMBL" id="KAB8072217.1"/>
    </source>
</evidence>
<comment type="subcellular location">
    <subcellularLocation>
        <location evidence="1">Nucleus</location>
    </subcellularLocation>
</comment>
<dbReference type="EMBL" id="ML732252">
    <property type="protein sequence ID" value="KAB8072217.1"/>
    <property type="molecule type" value="Genomic_DNA"/>
</dbReference>
<name>A0A5N5WWU4_9EURO</name>
<dbReference type="Gene3D" id="3.90.260.10">
    <property type="entry name" value="Transglutaminase-like"/>
    <property type="match status" value="1"/>
</dbReference>
<dbReference type="SMART" id="SM01031">
    <property type="entry name" value="BHD_2"/>
    <property type="match status" value="1"/>
</dbReference>
<dbReference type="InterPro" id="IPR004583">
    <property type="entry name" value="DNA_repair_Rad4"/>
</dbReference>
<dbReference type="OrthoDB" id="300780at2759"/>
<feature type="compositionally biased region" description="Polar residues" evidence="7">
    <location>
        <begin position="911"/>
        <end position="921"/>
    </location>
</feature>
<dbReference type="GO" id="GO:0003697">
    <property type="term" value="F:single-stranded DNA binding"/>
    <property type="evidence" value="ECO:0007669"/>
    <property type="project" value="TreeGrafter"/>
</dbReference>
<feature type="region of interest" description="Disordered" evidence="7">
    <location>
        <begin position="861"/>
        <end position="973"/>
    </location>
</feature>
<evidence type="ECO:0000256" key="3">
    <source>
        <dbReference type="ARBA" id="ARBA00022763"/>
    </source>
</evidence>
<feature type="compositionally biased region" description="Polar residues" evidence="7">
    <location>
        <begin position="928"/>
        <end position="952"/>
    </location>
</feature>
<feature type="compositionally biased region" description="Polar residues" evidence="7">
    <location>
        <begin position="861"/>
        <end position="876"/>
    </location>
</feature>
<dbReference type="AlphaFoldDB" id="A0A5N5WWU4"/>
<dbReference type="InterPro" id="IPR018327">
    <property type="entry name" value="BHD_2"/>
</dbReference>
<accession>A0A5N5WWU4</accession>
<feature type="domain" description="Rad4 beta-hairpin" evidence="10">
    <location>
        <begin position="630"/>
        <end position="704"/>
    </location>
</feature>
<dbReference type="InterPro" id="IPR018328">
    <property type="entry name" value="Rad4_beta-hairpin_dom3"/>
</dbReference>
<feature type="compositionally biased region" description="Low complexity" evidence="7">
    <location>
        <begin position="363"/>
        <end position="378"/>
    </location>
</feature>
<dbReference type="Proteomes" id="UP000326565">
    <property type="component" value="Unassembled WGS sequence"/>
</dbReference>
<sequence length="973" mass="108975">MSRITRARARKSGDPGSHQLRGRKEQDDGIPEVYREMLVEADARDPHGLENDRPMKKRKVQGQSLVPSAPFQGAKQEVQSPSKNKESVSPQVQTVYDSPTSDESDMEWEEVDIHQTPAALPQAAPISEGEDGTMQITLDQHQDQTRRVIRRRKPVTAAERQLRLYVHKVHLLCLLSHVQLRNLWCNDEEIQRFLKQMLSKRVISLLNPSQEQPQYMRSTTFIDGLNQASDAFLRRFRVTKPGLRRPHWADEPLSLKQRVEDIMSDAEVVLSKEDFGKQARTLQGSRDFGAQLFCALLRSAAVEARLVCSLQPLPFSGTTKNMTPIKPERQTIVISSDDHDTSTDDLAKSRTSPTPLRTRRLGRPQFKPSKPPKSFAASSRPIIRESSYPVFWVEAFNEAVQKWVPVDPLVTRSLAKSSKFEPPSSDPYNCMSYVVAFEDDASARDVTRRYSKAFNAKTRKLRVESTKNGEGWWTRVMQFYEKPFFEDRDEVEISELTAKIAAEPMPRNMQDFKDHPIYALERHLRRHEVIFPKRVVGQVSAGKSGSKNQVLEPVYRRSDVHALRSSNKWYRLGRDIKLGEQPLKRVQANKFKATTVEEDEEDTEQYTETALYAYYQTELYKPPPVVQGKIPRNAYGNLDVYVPSMVPHGAVHVKHPDAGNAARILGIEYADAVTGFDFRGRHGTAVFHGIVISKECQEALEEVLKCLEDQKLQAELEQKSAEALRLWRHLLLRLRIAERVKGYAVEGDDAGDEASAAMSDNDFDEPEETSGGFIPEPNQETARSHIGLEGGGAQKSAQEHHPGRSVASAPEHDESLGGGFIPDEDETLEEATKPSLFSSANAPRHTNNEQSLYSLIVVSADTNPSKPTNNGQNSTRLPEALAPESRDKEGCGYNEPNVPGGGSPNTPILLESSTPADTPSASVEVISRPTSQTQTRIQSPLLSGKESGSNDEGSLLSHDPEDDDAIPEWLMSD</sequence>
<organism evidence="11 12">
    <name type="scientific">Aspergillus leporis</name>
    <dbReference type="NCBI Taxonomy" id="41062"/>
    <lineage>
        <taxon>Eukaryota</taxon>
        <taxon>Fungi</taxon>
        <taxon>Dikarya</taxon>
        <taxon>Ascomycota</taxon>
        <taxon>Pezizomycotina</taxon>
        <taxon>Eurotiomycetes</taxon>
        <taxon>Eurotiomycetidae</taxon>
        <taxon>Eurotiales</taxon>
        <taxon>Aspergillaceae</taxon>
        <taxon>Aspergillus</taxon>
        <taxon>Aspergillus subgen. Circumdati</taxon>
    </lineage>
</organism>
<dbReference type="Gene3D" id="3.30.70.2460">
    <property type="entry name" value="Rad4, beta-hairpin domain BHD3"/>
    <property type="match status" value="1"/>
</dbReference>
<reference evidence="11 12" key="1">
    <citation type="submission" date="2019-04" db="EMBL/GenBank/DDBJ databases">
        <title>Friends and foes A comparative genomics study of 23 Aspergillus species from section Flavi.</title>
        <authorList>
            <consortium name="DOE Joint Genome Institute"/>
            <person name="Kjaerbolling I."/>
            <person name="Vesth T."/>
            <person name="Frisvad J.C."/>
            <person name="Nybo J.L."/>
            <person name="Theobald S."/>
            <person name="Kildgaard S."/>
            <person name="Isbrandt T."/>
            <person name="Kuo A."/>
            <person name="Sato A."/>
            <person name="Lyhne E.K."/>
            <person name="Kogle M.E."/>
            <person name="Wiebenga A."/>
            <person name="Kun R.S."/>
            <person name="Lubbers R.J."/>
            <person name="Makela M.R."/>
            <person name="Barry K."/>
            <person name="Chovatia M."/>
            <person name="Clum A."/>
            <person name="Daum C."/>
            <person name="Haridas S."/>
            <person name="He G."/>
            <person name="LaButti K."/>
            <person name="Lipzen A."/>
            <person name="Mondo S."/>
            <person name="Riley R."/>
            <person name="Salamov A."/>
            <person name="Simmons B.A."/>
            <person name="Magnuson J.K."/>
            <person name="Henrissat B."/>
            <person name="Mortensen U.H."/>
            <person name="Larsen T.O."/>
            <person name="Devries R.P."/>
            <person name="Grigoriev I.V."/>
            <person name="Machida M."/>
            <person name="Baker S.E."/>
            <person name="Andersen M.R."/>
        </authorList>
    </citation>
    <scope>NUCLEOTIDE SEQUENCE [LARGE SCALE GENOMIC DNA]</scope>
    <source>
        <strain evidence="11 12">CBS 151.66</strain>
    </source>
</reference>
<evidence type="ECO:0000259" key="10">
    <source>
        <dbReference type="SMART" id="SM01032"/>
    </source>
</evidence>
<keyword evidence="3" id="KW-0227">DNA damage</keyword>
<dbReference type="Gene3D" id="2.20.20.110">
    <property type="entry name" value="Rad4, beta-hairpin domain BHD1"/>
    <property type="match status" value="1"/>
</dbReference>
<keyword evidence="4" id="KW-0234">DNA repair</keyword>
<dbReference type="InterPro" id="IPR038765">
    <property type="entry name" value="Papain-like_cys_pep_sf"/>
</dbReference>
<dbReference type="PANTHER" id="PTHR12135:SF0">
    <property type="entry name" value="DNA REPAIR PROTEIN COMPLEMENTING XP-C CELLS"/>
    <property type="match status" value="1"/>
</dbReference>
<dbReference type="InterPro" id="IPR042488">
    <property type="entry name" value="Rad4_BHD3_sf"/>
</dbReference>
<dbReference type="Pfam" id="PF10403">
    <property type="entry name" value="BHD_1"/>
    <property type="match status" value="1"/>
</dbReference>
<dbReference type="GO" id="GO:0071942">
    <property type="term" value="C:XPC complex"/>
    <property type="evidence" value="ECO:0007669"/>
    <property type="project" value="TreeGrafter"/>
</dbReference>
<dbReference type="InterPro" id="IPR018326">
    <property type="entry name" value="Rad4_beta-hairpin_dom1"/>
</dbReference>
<proteinExistence type="inferred from homology"/>
<dbReference type="SUPFAM" id="SSF54001">
    <property type="entry name" value="Cysteine proteinases"/>
    <property type="match status" value="1"/>
</dbReference>
<dbReference type="GO" id="GO:0005737">
    <property type="term" value="C:cytoplasm"/>
    <property type="evidence" value="ECO:0007669"/>
    <property type="project" value="TreeGrafter"/>
</dbReference>
<keyword evidence="6" id="KW-0175">Coiled coil</keyword>
<evidence type="ECO:0000259" key="9">
    <source>
        <dbReference type="SMART" id="SM01031"/>
    </source>
</evidence>
<evidence type="ECO:0000256" key="1">
    <source>
        <dbReference type="ARBA" id="ARBA00004123"/>
    </source>
</evidence>
<keyword evidence="5" id="KW-0539">Nucleus</keyword>
<dbReference type="Pfam" id="PF03835">
    <property type="entry name" value="Rad4"/>
    <property type="match status" value="1"/>
</dbReference>
<feature type="domain" description="Rad4 beta-hairpin" evidence="9">
    <location>
        <begin position="563"/>
        <end position="623"/>
    </location>
</feature>
<feature type="domain" description="Rad4 beta-hairpin" evidence="8">
    <location>
        <begin position="501"/>
        <end position="561"/>
    </location>
</feature>
<evidence type="ECO:0000256" key="4">
    <source>
        <dbReference type="ARBA" id="ARBA00023204"/>
    </source>
</evidence>
<keyword evidence="12" id="KW-1185">Reference proteome</keyword>
<gene>
    <name evidence="11" type="ORF">BDV29DRAFT_158721</name>
</gene>
<feature type="compositionally biased region" description="Basic and acidic residues" evidence="7">
    <location>
        <begin position="336"/>
        <end position="348"/>
    </location>
</feature>
<dbReference type="GO" id="GO:0003684">
    <property type="term" value="F:damaged DNA binding"/>
    <property type="evidence" value="ECO:0007669"/>
    <property type="project" value="InterPro"/>
</dbReference>
<feature type="compositionally biased region" description="Basic and acidic residues" evidence="7">
    <location>
        <begin position="22"/>
        <end position="54"/>
    </location>
</feature>
<dbReference type="SMART" id="SM01032">
    <property type="entry name" value="BHD_3"/>
    <property type="match status" value="1"/>
</dbReference>
<evidence type="ECO:0000259" key="8">
    <source>
        <dbReference type="SMART" id="SM01030"/>
    </source>
</evidence>
<dbReference type="InterPro" id="IPR036985">
    <property type="entry name" value="Transglutaminase-like_sf"/>
</dbReference>
<comment type="similarity">
    <text evidence="2">Belongs to the XPC family.</text>
</comment>
<feature type="coiled-coil region" evidence="6">
    <location>
        <begin position="697"/>
        <end position="724"/>
    </location>
</feature>